<dbReference type="InterPro" id="IPR011547">
    <property type="entry name" value="SLC26A/SulP_dom"/>
</dbReference>
<evidence type="ECO:0000313" key="9">
    <source>
        <dbReference type="Proteomes" id="UP001050975"/>
    </source>
</evidence>
<keyword evidence="3 5" id="KW-1133">Transmembrane helix</keyword>
<dbReference type="EMBL" id="BLAY01000096">
    <property type="protein sequence ID" value="GET40673.1"/>
    <property type="molecule type" value="Genomic_DNA"/>
</dbReference>
<feature type="domain" description="STAS" evidence="7">
    <location>
        <begin position="474"/>
        <end position="579"/>
    </location>
</feature>
<dbReference type="PROSITE" id="PS50042">
    <property type="entry name" value="CNMP_BINDING_3"/>
    <property type="match status" value="1"/>
</dbReference>
<evidence type="ECO:0000256" key="5">
    <source>
        <dbReference type="SAM" id="Phobius"/>
    </source>
</evidence>
<reference evidence="8" key="1">
    <citation type="submission" date="2019-10" db="EMBL/GenBank/DDBJ databases">
        <title>Draft genome sequece of Microseira wollei NIES-4236.</title>
        <authorList>
            <person name="Yamaguchi H."/>
            <person name="Suzuki S."/>
            <person name="Kawachi M."/>
        </authorList>
    </citation>
    <scope>NUCLEOTIDE SEQUENCE</scope>
    <source>
        <strain evidence="8">NIES-4236</strain>
    </source>
</reference>
<proteinExistence type="predicted"/>
<dbReference type="InterPro" id="IPR002645">
    <property type="entry name" value="STAS_dom"/>
</dbReference>
<dbReference type="RefSeq" id="WP_226586706.1">
    <property type="nucleotide sequence ID" value="NZ_BLAY01000096.1"/>
</dbReference>
<evidence type="ECO:0000256" key="4">
    <source>
        <dbReference type="ARBA" id="ARBA00023136"/>
    </source>
</evidence>
<feature type="transmembrane region" description="Helical" evidence="5">
    <location>
        <begin position="185"/>
        <end position="202"/>
    </location>
</feature>
<comment type="caution">
    <text evidence="8">The sequence shown here is derived from an EMBL/GenBank/DDBJ whole genome shotgun (WGS) entry which is preliminary data.</text>
</comment>
<feature type="domain" description="Cyclic nucleotide-binding" evidence="6">
    <location>
        <begin position="613"/>
        <end position="704"/>
    </location>
</feature>
<evidence type="ECO:0000256" key="1">
    <source>
        <dbReference type="ARBA" id="ARBA00004141"/>
    </source>
</evidence>
<protein>
    <submittedName>
        <fullName evidence="8">Cyclic nucleotide-binding protein</fullName>
    </submittedName>
</protein>
<dbReference type="InterPro" id="IPR014710">
    <property type="entry name" value="RmlC-like_jellyroll"/>
</dbReference>
<feature type="transmembrane region" description="Helical" evidence="5">
    <location>
        <begin position="373"/>
        <end position="392"/>
    </location>
</feature>
<dbReference type="PROSITE" id="PS00889">
    <property type="entry name" value="CNMP_BINDING_2"/>
    <property type="match status" value="1"/>
</dbReference>
<gene>
    <name evidence="8" type="ORF">MiSe_54840</name>
</gene>
<feature type="transmembrane region" description="Helical" evidence="5">
    <location>
        <begin position="84"/>
        <end position="102"/>
    </location>
</feature>
<feature type="transmembrane region" description="Helical" evidence="5">
    <location>
        <begin position="311"/>
        <end position="331"/>
    </location>
</feature>
<dbReference type="Pfam" id="PF00916">
    <property type="entry name" value="Sulfate_transp"/>
    <property type="match status" value="1"/>
</dbReference>
<feature type="transmembrane region" description="Helical" evidence="5">
    <location>
        <begin position="108"/>
        <end position="130"/>
    </location>
</feature>
<dbReference type="InterPro" id="IPR018490">
    <property type="entry name" value="cNMP-bd_dom_sf"/>
</dbReference>
<evidence type="ECO:0000256" key="2">
    <source>
        <dbReference type="ARBA" id="ARBA00022692"/>
    </source>
</evidence>
<feature type="transmembrane region" description="Helical" evidence="5">
    <location>
        <begin position="21"/>
        <end position="42"/>
    </location>
</feature>
<dbReference type="CDD" id="cd00038">
    <property type="entry name" value="CAP_ED"/>
    <property type="match status" value="1"/>
</dbReference>
<evidence type="ECO:0000313" key="8">
    <source>
        <dbReference type="EMBL" id="GET40673.1"/>
    </source>
</evidence>
<feature type="transmembrane region" description="Helical" evidence="5">
    <location>
        <begin position="209"/>
        <end position="229"/>
    </location>
</feature>
<dbReference type="Pfam" id="PF00027">
    <property type="entry name" value="cNMP_binding"/>
    <property type="match status" value="1"/>
</dbReference>
<feature type="transmembrane region" description="Helical" evidence="5">
    <location>
        <begin position="404"/>
        <end position="434"/>
    </location>
</feature>
<feature type="transmembrane region" description="Helical" evidence="5">
    <location>
        <begin position="270"/>
        <end position="290"/>
    </location>
</feature>
<comment type="subcellular location">
    <subcellularLocation>
        <location evidence="1">Membrane</location>
        <topology evidence="1">Multi-pass membrane protein</topology>
    </subcellularLocation>
</comment>
<dbReference type="InterPro" id="IPR000595">
    <property type="entry name" value="cNMP-bd_dom"/>
</dbReference>
<evidence type="ECO:0000259" key="7">
    <source>
        <dbReference type="PROSITE" id="PS50801"/>
    </source>
</evidence>
<evidence type="ECO:0000259" key="6">
    <source>
        <dbReference type="PROSITE" id="PS50042"/>
    </source>
</evidence>
<dbReference type="InterPro" id="IPR052706">
    <property type="entry name" value="Membrane-Transporter-like"/>
</dbReference>
<dbReference type="PANTHER" id="PTHR43310">
    <property type="entry name" value="SULFATE TRANSPORTER YBAR-RELATED"/>
    <property type="match status" value="1"/>
</dbReference>
<dbReference type="PROSITE" id="PS50801">
    <property type="entry name" value="STAS"/>
    <property type="match status" value="1"/>
</dbReference>
<dbReference type="SUPFAM" id="SSF52091">
    <property type="entry name" value="SpoIIaa-like"/>
    <property type="match status" value="1"/>
</dbReference>
<keyword evidence="2 5" id="KW-0812">Transmembrane</keyword>
<accession>A0AAV3XDT2</accession>
<keyword evidence="4 5" id="KW-0472">Membrane</keyword>
<dbReference type="CDD" id="cd07042">
    <property type="entry name" value="STAS_SulP_like_sulfate_transporter"/>
    <property type="match status" value="1"/>
</dbReference>
<evidence type="ECO:0000256" key="3">
    <source>
        <dbReference type="ARBA" id="ARBA00022989"/>
    </source>
</evidence>
<feature type="transmembrane region" description="Helical" evidence="5">
    <location>
        <begin position="48"/>
        <end position="72"/>
    </location>
</feature>
<dbReference type="SMART" id="SM00100">
    <property type="entry name" value="cNMP"/>
    <property type="match status" value="1"/>
</dbReference>
<keyword evidence="9" id="KW-1185">Reference proteome</keyword>
<dbReference type="SUPFAM" id="SSF51206">
    <property type="entry name" value="cAMP-binding domain-like"/>
    <property type="match status" value="1"/>
</dbReference>
<dbReference type="GO" id="GO:0016020">
    <property type="term" value="C:membrane"/>
    <property type="evidence" value="ECO:0007669"/>
    <property type="project" value="UniProtKB-SubCell"/>
</dbReference>
<dbReference type="InterPro" id="IPR036513">
    <property type="entry name" value="STAS_dom_sf"/>
</dbReference>
<feature type="transmembrane region" description="Helical" evidence="5">
    <location>
        <begin position="346"/>
        <end position="366"/>
    </location>
</feature>
<dbReference type="Proteomes" id="UP001050975">
    <property type="component" value="Unassembled WGS sequence"/>
</dbReference>
<dbReference type="Gene3D" id="2.60.120.10">
    <property type="entry name" value="Jelly Rolls"/>
    <property type="match status" value="1"/>
</dbReference>
<dbReference type="Gene3D" id="3.30.750.24">
    <property type="entry name" value="STAS domain"/>
    <property type="match status" value="1"/>
</dbReference>
<feature type="transmembrane region" description="Helical" evidence="5">
    <location>
        <begin position="142"/>
        <end position="165"/>
    </location>
</feature>
<sequence>MNLEWCRQELQPTRLLPSLTAGLVAGIFAVIYSVSFATLIFSGNLSQYLPIGLGLTLFTSTVVSAIVALFSANPTAIAGPQETTAAILGLVTSTIAATMSGTNSTEEILLTAYGAIAFNSTITGIFFLILGRFRIGELIRFVPYPVVGGFLAGSGWLLVKGGFRIVTGLSLEFSTLPKLVQSEQLINWIPALIFAVLLFFILKRYSHFLIVPGMVLAGIATFYLVLLWTGTSVAAASQKGLLLGPFPEAGMWHASTLTLSAVTGANWQTIFGLIGNFATLWFIQAISILLNISGIEVVSQRDIDLDRELKTAGVATLVSAVGGGIGGFHHLSQSGLVYRLGARSRLAGLLVALLCATMLMLGASILSFCPKQVIGGLLIFNGLSALVTWVYLAWFKFPLFDYCLIILIIFFMTAFGFLEGVIVGMIAAVILFAINTSQIAVTKHTFTGANRHSQVQRPPNEERLLRQKGEQIHILELQGLIFFGTARKLLDRIRERLENPDLPTVRFLVLDFRRVSGLDSSGVMSFSKLKQIAKQKQISLLFTNLSSKDITQLQQGGCLESEDPVCQLFPDLDRGLEWCENQILETAKLRRRRFLPLALQLKILLPDLENGSQLMQYLEQVQIKQGEFLLHQGDPADGFYFLESGQVSVVLELPNSQTQRLATYDSGTILGEIGLYRKEPRTASVVADQNSRLYYLSAEAFERMENQEPKLAATIHKFIVNLLAERLKQRSEELQNLLK</sequence>
<dbReference type="InterPro" id="IPR018488">
    <property type="entry name" value="cNMP-bd_CS"/>
</dbReference>
<dbReference type="PANTHER" id="PTHR43310:SF1">
    <property type="entry name" value="SULFATE TRANSPORTER YBAR-RELATED"/>
    <property type="match status" value="1"/>
</dbReference>
<name>A0AAV3XDT2_9CYAN</name>
<dbReference type="AlphaFoldDB" id="A0AAV3XDT2"/>
<organism evidence="8 9">
    <name type="scientific">Microseira wollei NIES-4236</name>
    <dbReference type="NCBI Taxonomy" id="2530354"/>
    <lineage>
        <taxon>Bacteria</taxon>
        <taxon>Bacillati</taxon>
        <taxon>Cyanobacteriota</taxon>
        <taxon>Cyanophyceae</taxon>
        <taxon>Oscillatoriophycideae</taxon>
        <taxon>Aerosakkonematales</taxon>
        <taxon>Aerosakkonemataceae</taxon>
        <taxon>Microseira</taxon>
    </lineage>
</organism>
<dbReference type="Pfam" id="PF01740">
    <property type="entry name" value="STAS"/>
    <property type="match status" value="1"/>
</dbReference>